<evidence type="ECO:0000313" key="1">
    <source>
        <dbReference type="EMBL" id="QQP86414.1"/>
    </source>
</evidence>
<evidence type="ECO:0000313" key="2">
    <source>
        <dbReference type="Proteomes" id="UP000595278"/>
    </source>
</evidence>
<organism evidence="1 2">
    <name type="scientific">Entomomonas asaccharolytica</name>
    <dbReference type="NCBI Taxonomy" id="2785331"/>
    <lineage>
        <taxon>Bacteria</taxon>
        <taxon>Pseudomonadati</taxon>
        <taxon>Pseudomonadota</taxon>
        <taxon>Gammaproteobacteria</taxon>
        <taxon>Pseudomonadales</taxon>
        <taxon>Pseudomonadaceae</taxon>
        <taxon>Entomomonas</taxon>
    </lineage>
</organism>
<dbReference type="Proteomes" id="UP000595278">
    <property type="component" value="Chromosome"/>
</dbReference>
<dbReference type="Pfam" id="PF14357">
    <property type="entry name" value="DUF4404"/>
    <property type="match status" value="1"/>
</dbReference>
<name>A0A974NGZ1_9GAMM</name>
<protein>
    <submittedName>
        <fullName evidence="1">DUF4404 family protein</fullName>
    </submittedName>
</protein>
<dbReference type="KEGG" id="eaz:JHT90_04015"/>
<sequence>MSKTVHENLIDLQYKLNHAKTNNSADKEEIERLAEEINHQLELEKLGQQPDINLVEELGLAVGEFEAEYPTLSAALRNIMITLQNIGI</sequence>
<gene>
    <name evidence="1" type="ORF">JHT90_04015</name>
</gene>
<dbReference type="AlphaFoldDB" id="A0A974NGZ1"/>
<dbReference type="InterPro" id="IPR025516">
    <property type="entry name" value="DUF4404"/>
</dbReference>
<keyword evidence="2" id="KW-1185">Reference proteome</keyword>
<accession>A0A974NGZ1</accession>
<dbReference type="EMBL" id="CP067393">
    <property type="protein sequence ID" value="QQP86414.1"/>
    <property type="molecule type" value="Genomic_DNA"/>
</dbReference>
<proteinExistence type="predicted"/>
<dbReference type="RefSeq" id="WP_201094439.1">
    <property type="nucleotide sequence ID" value="NZ_CP067393.1"/>
</dbReference>
<reference evidence="1 2" key="1">
    <citation type="submission" date="2021-01" db="EMBL/GenBank/DDBJ databases">
        <title>Entomomonas sp. F2A isolated from a house cricket (Acheta domesticus).</title>
        <authorList>
            <person name="Spergser J."/>
            <person name="Busse H.-J."/>
        </authorList>
    </citation>
    <scope>NUCLEOTIDE SEQUENCE [LARGE SCALE GENOMIC DNA]</scope>
    <source>
        <strain evidence="1 2">F2A</strain>
    </source>
</reference>